<proteinExistence type="inferred from homology"/>
<feature type="coiled-coil region" evidence="5">
    <location>
        <begin position="80"/>
        <end position="127"/>
    </location>
</feature>
<evidence type="ECO:0000256" key="4">
    <source>
        <dbReference type="RuleBase" id="RU362073"/>
    </source>
</evidence>
<protein>
    <recommendedName>
        <fullName evidence="2 4">Flagellin</fullName>
    </recommendedName>
</protein>
<feature type="domain" description="Flagellin C-terminal" evidence="7">
    <location>
        <begin position="190"/>
        <end position="274"/>
    </location>
</feature>
<keyword evidence="3 4" id="KW-0975">Bacterial flagellum</keyword>
<comment type="subcellular location">
    <subcellularLocation>
        <location evidence="4">Secreted</location>
    </subcellularLocation>
    <subcellularLocation>
        <location evidence="4">Bacterial flagellum</location>
    </subcellularLocation>
</comment>
<keyword evidence="4" id="KW-0964">Secreted</keyword>
<reference evidence="8" key="1">
    <citation type="submission" date="2017-11" db="EMBL/GenBank/DDBJ databases">
        <title>Three new genomes from thermophilic consortium.</title>
        <authorList>
            <person name="Quaggio R."/>
            <person name="Amgarten D."/>
            <person name="Setubal J.C."/>
        </authorList>
    </citation>
    <scope>NUCLEOTIDE SEQUENCE</scope>
    <source>
        <strain evidence="8">ZCTH01-B2</strain>
    </source>
</reference>
<dbReference type="InterPro" id="IPR042187">
    <property type="entry name" value="Flagellin_C_sub2"/>
</dbReference>
<dbReference type="AlphaFoldDB" id="A0A953I7Z6"/>
<dbReference type="PRINTS" id="PR00207">
    <property type="entry name" value="FLAGELLIN"/>
</dbReference>
<dbReference type="GO" id="GO:0005576">
    <property type="term" value="C:extracellular region"/>
    <property type="evidence" value="ECO:0007669"/>
    <property type="project" value="UniProtKB-SubCell"/>
</dbReference>
<accession>A0A953I7Z6</accession>
<dbReference type="SUPFAM" id="SSF64518">
    <property type="entry name" value="Phase 1 flagellin"/>
    <property type="match status" value="1"/>
</dbReference>
<comment type="similarity">
    <text evidence="1 4">Belongs to the bacterial flagellin family.</text>
</comment>
<comment type="function">
    <text evidence="4">Flagellin is the subunit protein which polymerizes to form the filaments of bacterial flagella.</text>
</comment>
<feature type="domain" description="Flagellin N-terminal" evidence="6">
    <location>
        <begin position="3"/>
        <end position="139"/>
    </location>
</feature>
<evidence type="ECO:0000256" key="5">
    <source>
        <dbReference type="SAM" id="Coils"/>
    </source>
</evidence>
<evidence type="ECO:0000256" key="3">
    <source>
        <dbReference type="ARBA" id="ARBA00023143"/>
    </source>
</evidence>
<dbReference type="InterPro" id="IPR046358">
    <property type="entry name" value="Flagellin_C"/>
</dbReference>
<organism evidence="8 9">
    <name type="scientific">Symbiobacterium thermophilum</name>
    <dbReference type="NCBI Taxonomy" id="2734"/>
    <lineage>
        <taxon>Bacteria</taxon>
        <taxon>Bacillati</taxon>
        <taxon>Bacillota</taxon>
        <taxon>Clostridia</taxon>
        <taxon>Eubacteriales</taxon>
        <taxon>Symbiobacteriaceae</taxon>
        <taxon>Symbiobacterium</taxon>
    </lineage>
</organism>
<name>A0A953I7Z6_SYMTR</name>
<evidence type="ECO:0000259" key="6">
    <source>
        <dbReference type="Pfam" id="PF00669"/>
    </source>
</evidence>
<keyword evidence="5" id="KW-0175">Coiled coil</keyword>
<keyword evidence="8" id="KW-0966">Cell projection</keyword>
<dbReference type="Proteomes" id="UP000732377">
    <property type="component" value="Unassembled WGS sequence"/>
</dbReference>
<evidence type="ECO:0000313" key="8">
    <source>
        <dbReference type="EMBL" id="MBY6275654.1"/>
    </source>
</evidence>
<evidence type="ECO:0000256" key="1">
    <source>
        <dbReference type="ARBA" id="ARBA00005709"/>
    </source>
</evidence>
<dbReference type="GO" id="GO:0009288">
    <property type="term" value="C:bacterial-type flagellum"/>
    <property type="evidence" value="ECO:0007669"/>
    <property type="project" value="UniProtKB-SubCell"/>
</dbReference>
<dbReference type="Pfam" id="PF00700">
    <property type="entry name" value="Flagellin_C"/>
    <property type="match status" value="1"/>
</dbReference>
<gene>
    <name evidence="8" type="ORF">CWE10_05430</name>
</gene>
<dbReference type="Gene3D" id="6.10.10.10">
    <property type="entry name" value="Flagellar export chaperone, C-terminal domain"/>
    <property type="match status" value="1"/>
</dbReference>
<evidence type="ECO:0000259" key="7">
    <source>
        <dbReference type="Pfam" id="PF00700"/>
    </source>
</evidence>
<dbReference type="Gene3D" id="1.20.1330.10">
    <property type="entry name" value="f41 fragment of flagellin, N-terminal domain"/>
    <property type="match status" value="1"/>
</dbReference>
<dbReference type="RefSeq" id="WP_273378567.1">
    <property type="nucleotide sequence ID" value="NZ_PIUK01000034.1"/>
</dbReference>
<evidence type="ECO:0000256" key="2">
    <source>
        <dbReference type="ARBA" id="ARBA00020110"/>
    </source>
</evidence>
<keyword evidence="8" id="KW-0282">Flagellum</keyword>
<dbReference type="PANTHER" id="PTHR42792:SF2">
    <property type="entry name" value="FLAGELLIN"/>
    <property type="match status" value="1"/>
</dbReference>
<dbReference type="PANTHER" id="PTHR42792">
    <property type="entry name" value="FLAGELLIN"/>
    <property type="match status" value="1"/>
</dbReference>
<dbReference type="InterPro" id="IPR001492">
    <property type="entry name" value="Flagellin"/>
</dbReference>
<sequence length="275" mass="29565">MRINTNLAALNAWRNMTINNDKMSKSLEKLSSGYRVNRAADDAAGLAVSEKMRAQIRGLNMAVRNAQDGVSLVQTAEGGAQKIQDMLQRMRELAVQASNDTLTDPDRALLQEEFQNLIQEIDRTANSTKFNTKALINGSVAGTTLTIQVGPGTSADADHITISLQALDAAALTVDGLNINNVTAAQAAINQLDTAINEVSTARANFGALQNRLEAAIETLLIQAENLTAAESRIRDVDMAQEMANFTKFQILQQASTAMLAQANVAPQSILSLLR</sequence>
<feature type="coiled-coil region" evidence="5">
    <location>
        <begin position="185"/>
        <end position="230"/>
    </location>
</feature>
<evidence type="ECO:0000313" key="9">
    <source>
        <dbReference type="Proteomes" id="UP000732377"/>
    </source>
</evidence>
<dbReference type="InterPro" id="IPR001029">
    <property type="entry name" value="Flagellin_N"/>
</dbReference>
<keyword evidence="8" id="KW-0969">Cilium</keyword>
<dbReference type="Pfam" id="PF00669">
    <property type="entry name" value="Flagellin_N"/>
    <property type="match status" value="1"/>
</dbReference>
<dbReference type="EMBL" id="PIUK01000034">
    <property type="protein sequence ID" value="MBY6275654.1"/>
    <property type="molecule type" value="Genomic_DNA"/>
</dbReference>
<comment type="caution">
    <text evidence="8">The sequence shown here is derived from an EMBL/GenBank/DDBJ whole genome shotgun (WGS) entry which is preliminary data.</text>
</comment>
<dbReference type="GO" id="GO:0005198">
    <property type="term" value="F:structural molecule activity"/>
    <property type="evidence" value="ECO:0007669"/>
    <property type="project" value="UniProtKB-UniRule"/>
</dbReference>